<reference evidence="2" key="2">
    <citation type="submission" date="2021-01" db="EMBL/GenBank/DDBJ databases">
        <authorList>
            <person name="Hahn C.R."/>
            <person name="Youssef N.H."/>
            <person name="Elshahed M."/>
        </authorList>
    </citation>
    <scope>NUCLEOTIDE SEQUENCE</scope>
    <source>
        <strain evidence="2">Zod_Metabat.24</strain>
    </source>
</reference>
<dbReference type="SUPFAM" id="SSF75005">
    <property type="entry name" value="Arabinanase/levansucrase/invertase"/>
    <property type="match status" value="1"/>
</dbReference>
<evidence type="ECO:0000313" key="3">
    <source>
        <dbReference type="Proteomes" id="UP000809273"/>
    </source>
</evidence>
<evidence type="ECO:0000313" key="2">
    <source>
        <dbReference type="EMBL" id="MBN1574161.1"/>
    </source>
</evidence>
<feature type="transmembrane region" description="Helical" evidence="1">
    <location>
        <begin position="7"/>
        <end position="29"/>
    </location>
</feature>
<comment type="caution">
    <text evidence="2">The sequence shown here is derived from an EMBL/GenBank/DDBJ whole genome shotgun (WGS) entry which is preliminary data.</text>
</comment>
<keyword evidence="1" id="KW-0812">Transmembrane</keyword>
<reference evidence="2" key="1">
    <citation type="journal article" date="2021" name="Environ. Microbiol.">
        <title>Genomic characterization of three novel Desulfobacterota classes expand the metabolic and phylogenetic diversity of the phylum.</title>
        <authorList>
            <person name="Murphy C.L."/>
            <person name="Biggerstaff J."/>
            <person name="Eichhorn A."/>
            <person name="Ewing E."/>
            <person name="Shahan R."/>
            <person name="Soriano D."/>
            <person name="Stewart S."/>
            <person name="VanMol K."/>
            <person name="Walker R."/>
            <person name="Walters P."/>
            <person name="Elshahed M.S."/>
            <person name="Youssef N.H."/>
        </authorList>
    </citation>
    <scope>NUCLEOTIDE SEQUENCE</scope>
    <source>
        <strain evidence="2">Zod_Metabat.24</strain>
    </source>
</reference>
<dbReference type="EMBL" id="JAFGIX010000069">
    <property type="protein sequence ID" value="MBN1574161.1"/>
    <property type="molecule type" value="Genomic_DNA"/>
</dbReference>
<evidence type="ECO:0000256" key="1">
    <source>
        <dbReference type="SAM" id="Phobius"/>
    </source>
</evidence>
<keyword evidence="1" id="KW-1133">Transmembrane helix</keyword>
<dbReference type="Proteomes" id="UP000809273">
    <property type="component" value="Unassembled WGS sequence"/>
</dbReference>
<protein>
    <submittedName>
        <fullName evidence="2">Exo-alpha-sialidase</fullName>
    </submittedName>
</protein>
<dbReference type="AlphaFoldDB" id="A0A9D8KG77"/>
<organism evidence="2 3">
    <name type="scientific">Candidatus Zymogenus saltonus</name>
    <dbReference type="NCBI Taxonomy" id="2844893"/>
    <lineage>
        <taxon>Bacteria</taxon>
        <taxon>Deltaproteobacteria</taxon>
        <taxon>Candidatus Zymogenia</taxon>
        <taxon>Candidatus Zymogeniales</taxon>
        <taxon>Candidatus Zymogenaceae</taxon>
        <taxon>Candidatus Zymogenus</taxon>
    </lineage>
</organism>
<dbReference type="InterPro" id="IPR023296">
    <property type="entry name" value="Glyco_hydro_beta-prop_sf"/>
</dbReference>
<dbReference type="CDD" id="cd15482">
    <property type="entry name" value="Sialidase_non-viral"/>
    <property type="match status" value="1"/>
</dbReference>
<sequence>MKVVKYFLAGLGIIFLLPVLLISVMLIYWDLRSPPPFEIDPVLKLENRVAVPHGDDPRTLHKSNTDMVFYNGSFFLIHARTKWHLEDKNGALIVQRSNDAVNWEEVASITVPDTDVRDPKFAAIDGRLFVYFLPNFLFDPEPMTTYWTVSDDGVNWETPKELDTIAVVDRRGDSTAGKVTSGGWNLWRPKTKDGKNWYVMASGNKKRAEVGVGYGGKIEGDDVEDEGTTHMIVLLRSSDGVNWEEVSEVYVARGLFEPCMEFLPDGRIISAIRCSSLGTGGYAFGNPTANTIIAVSSEPYKEWKYSYSFITRLDGATLFPVNGRIFAVGRNHMGPRFDMGNHLATKRTAFYEVKEKELVFLFDLPSNGDTSYTGVVRRGDYIYASYYTCPVDKDYPWVVGVCFFPKTEIRVVKLSAKGLLEYADRVGASGGR</sequence>
<proteinExistence type="predicted"/>
<dbReference type="Gene3D" id="2.115.10.20">
    <property type="entry name" value="Glycosyl hydrolase domain, family 43"/>
    <property type="match status" value="1"/>
</dbReference>
<gene>
    <name evidence="2" type="ORF">JW984_13270</name>
</gene>
<keyword evidence="1" id="KW-0472">Membrane</keyword>
<accession>A0A9D8KG77</accession>
<name>A0A9D8KG77_9DELT</name>